<dbReference type="AlphaFoldDB" id="A0A1W1CW52"/>
<evidence type="ECO:0000256" key="1">
    <source>
        <dbReference type="SAM" id="Phobius"/>
    </source>
</evidence>
<name>A0A1W1CW52_9ZZZZ</name>
<proteinExistence type="predicted"/>
<feature type="transmembrane region" description="Helical" evidence="1">
    <location>
        <begin position="101"/>
        <end position="124"/>
    </location>
</feature>
<feature type="transmembrane region" description="Helical" evidence="1">
    <location>
        <begin position="136"/>
        <end position="155"/>
    </location>
</feature>
<accession>A0A1W1CW52</accession>
<dbReference type="EMBL" id="FPHH01000132">
    <property type="protein sequence ID" value="SFV70108.1"/>
    <property type="molecule type" value="Genomic_DNA"/>
</dbReference>
<feature type="transmembrane region" description="Helical" evidence="1">
    <location>
        <begin position="33"/>
        <end position="56"/>
    </location>
</feature>
<keyword evidence="1" id="KW-1133">Transmembrane helix</keyword>
<evidence type="ECO:0000313" key="2">
    <source>
        <dbReference type="EMBL" id="SFV70108.1"/>
    </source>
</evidence>
<keyword evidence="1" id="KW-0812">Transmembrane</keyword>
<organism evidence="2">
    <name type="scientific">hydrothermal vent metagenome</name>
    <dbReference type="NCBI Taxonomy" id="652676"/>
    <lineage>
        <taxon>unclassified sequences</taxon>
        <taxon>metagenomes</taxon>
        <taxon>ecological metagenomes</taxon>
    </lineage>
</organism>
<sequence length="165" mass="19318">MSLSLAIAGAGFITVILYIKQGAVSLNSEVSTALFAIFRFWFALLWSATLLLSLFLTLKTLFNRCYANFKLILLSCPNKKMQMHEIREVGYGDLLKVWRKWFILLIWFVVAEVIIGFIFMKLFFHKETLFDWFNIYFLYLFLLIGGYFSFMILGVRCKKVKVVKC</sequence>
<keyword evidence="1" id="KW-0472">Membrane</keyword>
<gene>
    <name evidence="2" type="ORF">MNB_SM-5-1002</name>
</gene>
<reference evidence="2" key="1">
    <citation type="submission" date="2016-10" db="EMBL/GenBank/DDBJ databases">
        <authorList>
            <person name="de Groot N.N."/>
        </authorList>
    </citation>
    <scope>NUCLEOTIDE SEQUENCE</scope>
</reference>
<protein>
    <submittedName>
        <fullName evidence="2">Uncharacterized protein</fullName>
    </submittedName>
</protein>